<keyword evidence="2" id="KW-1185">Reference proteome</keyword>
<gene>
    <name evidence="1" type="ORF">RMCC_6779</name>
</gene>
<sequence length="55" mass="5670">MLAAVPPCPSFFSGGAQEVTNPAASSAAAVIASRPDVFSPDFFMRKPSVEQTAGR</sequence>
<protein>
    <submittedName>
        <fullName evidence="1">Putative D-chalcose pathway component</fullName>
    </submittedName>
</protein>
<name>A0A117ICN5_MYCCR</name>
<dbReference type="Proteomes" id="UP000069443">
    <property type="component" value="Unassembled WGS sequence"/>
</dbReference>
<reference evidence="2" key="2">
    <citation type="submission" date="2016-02" db="EMBL/GenBank/DDBJ databases">
        <title>Draft genome sequence of five rapidly growing Mycobacterium species.</title>
        <authorList>
            <person name="Katahira K."/>
            <person name="Gotou Y."/>
            <person name="Iida K."/>
            <person name="Ogura Y."/>
            <person name="Hayashi T."/>
        </authorList>
    </citation>
    <scope>NUCLEOTIDE SEQUENCE [LARGE SCALE GENOMIC DNA]</scope>
    <source>
        <strain evidence="2">JCM15298</strain>
    </source>
</reference>
<accession>A0A117ICN5</accession>
<comment type="caution">
    <text evidence="1">The sequence shown here is derived from an EMBL/GenBank/DDBJ whole genome shotgun (WGS) entry which is preliminary data.</text>
</comment>
<dbReference type="EMBL" id="BCSY01000137">
    <property type="protein sequence ID" value="GAS99814.1"/>
    <property type="molecule type" value="Genomic_DNA"/>
</dbReference>
<evidence type="ECO:0000313" key="1">
    <source>
        <dbReference type="EMBL" id="GAS99814.1"/>
    </source>
</evidence>
<reference evidence="2" key="1">
    <citation type="journal article" date="2016" name="Genome Announc.">
        <title>Draft Genome Sequences of Five Rapidly Growing Mycobacterium Species, M. thermoresistibile, M. fortuitum subsp. acetamidolyticum, M. canariasense, M. brisbanense, and M. novocastrense.</title>
        <authorList>
            <person name="Katahira K."/>
            <person name="Ogura Y."/>
            <person name="Gotoh Y."/>
            <person name="Hayashi T."/>
        </authorList>
    </citation>
    <scope>NUCLEOTIDE SEQUENCE [LARGE SCALE GENOMIC DNA]</scope>
    <source>
        <strain evidence="2">JCM15298</strain>
    </source>
</reference>
<organism evidence="1 2">
    <name type="scientific">Mycolicibacterium canariasense</name>
    <name type="common">Mycobacterium canariasense</name>
    <dbReference type="NCBI Taxonomy" id="228230"/>
    <lineage>
        <taxon>Bacteria</taxon>
        <taxon>Bacillati</taxon>
        <taxon>Actinomycetota</taxon>
        <taxon>Actinomycetes</taxon>
        <taxon>Mycobacteriales</taxon>
        <taxon>Mycobacteriaceae</taxon>
        <taxon>Mycolicibacterium</taxon>
    </lineage>
</organism>
<proteinExistence type="predicted"/>
<evidence type="ECO:0000313" key="2">
    <source>
        <dbReference type="Proteomes" id="UP000069443"/>
    </source>
</evidence>
<dbReference type="AlphaFoldDB" id="A0A117ICN5"/>
<dbReference type="STRING" id="228230.RMCC_6779"/>